<dbReference type="RefSeq" id="WP_263544576.1">
    <property type="nucleotide sequence ID" value="NZ_JAOVZO020000001.1"/>
</dbReference>
<dbReference type="SUPFAM" id="SSF46785">
    <property type="entry name" value="Winged helix' DNA-binding domain"/>
    <property type="match status" value="1"/>
</dbReference>
<evidence type="ECO:0000256" key="3">
    <source>
        <dbReference type="ARBA" id="ARBA00023125"/>
    </source>
</evidence>
<dbReference type="Gene3D" id="1.10.4040.10">
    <property type="entry name" value="Penicillinase repressor domain"/>
    <property type="match status" value="1"/>
</dbReference>
<dbReference type="Proteomes" id="UP001139971">
    <property type="component" value="Unassembled WGS sequence"/>
</dbReference>
<keyword evidence="2" id="KW-0805">Transcription regulation</keyword>
<dbReference type="PIRSF" id="PIRSF019455">
    <property type="entry name" value="CopR_AtkY"/>
    <property type="match status" value="1"/>
</dbReference>
<name>A0A9X3YHL8_9GAMM</name>
<comment type="similarity">
    <text evidence="1">Belongs to the BlaI transcriptional regulatory family.</text>
</comment>
<keyword evidence="6" id="KW-1185">Reference proteome</keyword>
<dbReference type="Pfam" id="PF03965">
    <property type="entry name" value="Penicillinase_R"/>
    <property type="match status" value="1"/>
</dbReference>
<sequence length="137" mass="15403">MEDSHVITRRASELPKPTEAELAILGVLWDRGSGTVRDVHEALYLHDGGGYTTALKLLQVMHGKGLVERDDSQRAHVFRAAVSKERTQKRFLSDMVDRVFDGSASQLVLHALGSQNASREELREIRALLNRLDRETK</sequence>
<protein>
    <submittedName>
        <fullName evidence="5">BlaI/MecI/CopY family transcriptional regulator</fullName>
    </submittedName>
</protein>
<comment type="caution">
    <text evidence="5">The sequence shown here is derived from an EMBL/GenBank/DDBJ whole genome shotgun (WGS) entry which is preliminary data.</text>
</comment>
<evidence type="ECO:0000256" key="2">
    <source>
        <dbReference type="ARBA" id="ARBA00023015"/>
    </source>
</evidence>
<dbReference type="EMBL" id="JAOVZO020000001">
    <property type="protein sequence ID" value="MDC8011161.1"/>
    <property type="molecule type" value="Genomic_DNA"/>
</dbReference>
<dbReference type="InterPro" id="IPR005650">
    <property type="entry name" value="BlaI_family"/>
</dbReference>
<evidence type="ECO:0000256" key="4">
    <source>
        <dbReference type="ARBA" id="ARBA00023163"/>
    </source>
</evidence>
<evidence type="ECO:0000313" key="6">
    <source>
        <dbReference type="Proteomes" id="UP001139971"/>
    </source>
</evidence>
<proteinExistence type="inferred from homology"/>
<dbReference type="InterPro" id="IPR036390">
    <property type="entry name" value="WH_DNA-bd_sf"/>
</dbReference>
<gene>
    <name evidence="5" type="ORF">OD750_001230</name>
</gene>
<evidence type="ECO:0000313" key="5">
    <source>
        <dbReference type="EMBL" id="MDC8011161.1"/>
    </source>
</evidence>
<dbReference type="GO" id="GO:0045892">
    <property type="term" value="P:negative regulation of DNA-templated transcription"/>
    <property type="evidence" value="ECO:0007669"/>
    <property type="project" value="InterPro"/>
</dbReference>
<organism evidence="5 6">
    <name type="scientific">Tahibacter soli</name>
    <dbReference type="NCBI Taxonomy" id="2983605"/>
    <lineage>
        <taxon>Bacteria</taxon>
        <taxon>Pseudomonadati</taxon>
        <taxon>Pseudomonadota</taxon>
        <taxon>Gammaproteobacteria</taxon>
        <taxon>Lysobacterales</taxon>
        <taxon>Rhodanobacteraceae</taxon>
        <taxon>Tahibacter</taxon>
    </lineage>
</organism>
<dbReference type="GO" id="GO:0003677">
    <property type="term" value="F:DNA binding"/>
    <property type="evidence" value="ECO:0007669"/>
    <property type="project" value="UniProtKB-KW"/>
</dbReference>
<keyword evidence="4" id="KW-0804">Transcription</keyword>
<dbReference type="InterPro" id="IPR036388">
    <property type="entry name" value="WH-like_DNA-bd_sf"/>
</dbReference>
<keyword evidence="3" id="KW-0238">DNA-binding</keyword>
<dbReference type="Gene3D" id="1.10.10.10">
    <property type="entry name" value="Winged helix-like DNA-binding domain superfamily/Winged helix DNA-binding domain"/>
    <property type="match status" value="1"/>
</dbReference>
<dbReference type="AlphaFoldDB" id="A0A9X3YHL8"/>
<evidence type="ECO:0000256" key="1">
    <source>
        <dbReference type="ARBA" id="ARBA00011046"/>
    </source>
</evidence>
<reference evidence="5" key="1">
    <citation type="submission" date="2023-02" db="EMBL/GenBank/DDBJ databases">
        <title>Tahibacter soli sp. nov. isolated from soil.</title>
        <authorList>
            <person name="Baek J.H."/>
            <person name="Lee J.K."/>
            <person name="Choi D.G."/>
            <person name="Jeon C.O."/>
        </authorList>
    </citation>
    <scope>NUCLEOTIDE SEQUENCE</scope>
    <source>
        <strain evidence="5">BL</strain>
    </source>
</reference>
<accession>A0A9X3YHL8</accession>